<organism evidence="3 4">
    <name type="scientific">Mediterraneibacter gnavus</name>
    <name type="common">Ruminococcus gnavus</name>
    <dbReference type="NCBI Taxonomy" id="33038"/>
    <lineage>
        <taxon>Bacteria</taxon>
        <taxon>Bacillati</taxon>
        <taxon>Bacillota</taxon>
        <taxon>Clostridia</taxon>
        <taxon>Lachnospirales</taxon>
        <taxon>Lachnospiraceae</taxon>
        <taxon>Mediterraneibacter</taxon>
    </lineage>
</organism>
<evidence type="ECO:0000313" key="3">
    <source>
        <dbReference type="EMBL" id="MCB5495065.1"/>
    </source>
</evidence>
<accession>A0AAJ1F1V3</accession>
<sequence>MENVQEILSEVMKQVYREYKAMMEIENLTRELEDALNRSDKEAAGLILDMRQKEMEKASQAKRAVGEFLESMDEDLREDTKHLLNGELPKERTESEAEKISTISRQRNHTLENILRIDRVLSRRVAGKDSYYND</sequence>
<feature type="coiled-coil region" evidence="1">
    <location>
        <begin position="18"/>
        <end position="45"/>
    </location>
</feature>
<dbReference type="Proteomes" id="UP001297422">
    <property type="component" value="Unassembled WGS sequence"/>
</dbReference>
<name>A0AAJ1F1V3_MEDGN</name>
<evidence type="ECO:0000256" key="2">
    <source>
        <dbReference type="SAM" id="MobiDB-lite"/>
    </source>
</evidence>
<dbReference type="RefSeq" id="WP_144362448.1">
    <property type="nucleotide sequence ID" value="NZ_CABHNE010000045.1"/>
</dbReference>
<feature type="region of interest" description="Disordered" evidence="2">
    <location>
        <begin position="83"/>
        <end position="102"/>
    </location>
</feature>
<evidence type="ECO:0000313" key="4">
    <source>
        <dbReference type="Proteomes" id="UP001297422"/>
    </source>
</evidence>
<evidence type="ECO:0000256" key="1">
    <source>
        <dbReference type="SAM" id="Coils"/>
    </source>
</evidence>
<comment type="caution">
    <text evidence="3">The sequence shown here is derived from an EMBL/GenBank/DDBJ whole genome shotgun (WGS) entry which is preliminary data.</text>
</comment>
<gene>
    <name evidence="3" type="ORF">LIQ10_15205</name>
</gene>
<reference evidence="3" key="1">
    <citation type="submission" date="2021-10" db="EMBL/GenBank/DDBJ databases">
        <title>Collection of gut derived symbiotic bacterial strains cultured from healthy donors.</title>
        <authorList>
            <person name="Lin H."/>
            <person name="Littmann E."/>
            <person name="Claire K."/>
            <person name="Pamer E."/>
        </authorList>
    </citation>
    <scope>NUCLEOTIDE SEQUENCE</scope>
    <source>
        <strain evidence="3">MSK.23.4</strain>
    </source>
</reference>
<protein>
    <submittedName>
        <fullName evidence="3">Uncharacterized protein</fullName>
    </submittedName>
</protein>
<feature type="compositionally biased region" description="Basic and acidic residues" evidence="2">
    <location>
        <begin position="83"/>
        <end position="99"/>
    </location>
</feature>
<dbReference type="EMBL" id="JAJBNC010000030">
    <property type="protein sequence ID" value="MCB5495065.1"/>
    <property type="molecule type" value="Genomic_DNA"/>
</dbReference>
<keyword evidence="1" id="KW-0175">Coiled coil</keyword>
<dbReference type="AlphaFoldDB" id="A0AAJ1F1V3"/>
<proteinExistence type="predicted"/>